<feature type="transmembrane region" description="Helical" evidence="5">
    <location>
        <begin position="99"/>
        <end position="117"/>
    </location>
</feature>
<evidence type="ECO:0000256" key="5">
    <source>
        <dbReference type="SAM" id="Phobius"/>
    </source>
</evidence>
<feature type="transmembrane region" description="Helical" evidence="5">
    <location>
        <begin position="67"/>
        <end position="87"/>
    </location>
</feature>
<dbReference type="InterPro" id="IPR000620">
    <property type="entry name" value="EamA_dom"/>
</dbReference>
<feature type="transmembrane region" description="Helical" evidence="5">
    <location>
        <begin position="124"/>
        <end position="140"/>
    </location>
</feature>
<comment type="caution">
    <text evidence="7">The sequence shown here is derived from an EMBL/GenBank/DDBJ whole genome shotgun (WGS) entry which is preliminary data.</text>
</comment>
<evidence type="ECO:0000256" key="1">
    <source>
        <dbReference type="ARBA" id="ARBA00004141"/>
    </source>
</evidence>
<evidence type="ECO:0000256" key="3">
    <source>
        <dbReference type="ARBA" id="ARBA00022989"/>
    </source>
</evidence>
<feature type="transmembrane region" description="Helical" evidence="5">
    <location>
        <begin position="273"/>
        <end position="290"/>
    </location>
</feature>
<evidence type="ECO:0000259" key="6">
    <source>
        <dbReference type="Pfam" id="PF00892"/>
    </source>
</evidence>
<evidence type="ECO:0000256" key="4">
    <source>
        <dbReference type="ARBA" id="ARBA00023136"/>
    </source>
</evidence>
<dbReference type="Gene3D" id="1.10.3730.20">
    <property type="match status" value="1"/>
</dbReference>
<gene>
    <name evidence="7" type="primary">eamA_3</name>
    <name evidence="7" type="ORF">GALL_93060</name>
</gene>
<keyword evidence="3 5" id="KW-1133">Transmembrane helix</keyword>
<comment type="subcellular location">
    <subcellularLocation>
        <location evidence="1">Membrane</location>
        <topology evidence="1">Multi-pass membrane protein</topology>
    </subcellularLocation>
</comment>
<dbReference type="InterPro" id="IPR037185">
    <property type="entry name" value="EmrE-like"/>
</dbReference>
<dbReference type="SUPFAM" id="SSF103481">
    <property type="entry name" value="Multidrug resistance efflux transporter EmrE"/>
    <property type="match status" value="2"/>
</dbReference>
<feature type="transmembrane region" description="Helical" evidence="5">
    <location>
        <begin position="34"/>
        <end position="55"/>
    </location>
</feature>
<feature type="domain" description="EamA" evidence="6">
    <location>
        <begin position="6"/>
        <end position="139"/>
    </location>
</feature>
<name>A0A1J5SWU9_9ZZZZ</name>
<protein>
    <submittedName>
        <fullName evidence="7">Putative amino-acid metabolite efflux pump</fullName>
    </submittedName>
</protein>
<dbReference type="GO" id="GO:0016020">
    <property type="term" value="C:membrane"/>
    <property type="evidence" value="ECO:0007669"/>
    <property type="project" value="UniProtKB-SubCell"/>
</dbReference>
<proteinExistence type="predicted"/>
<evidence type="ECO:0000313" key="7">
    <source>
        <dbReference type="EMBL" id="OIR08512.1"/>
    </source>
</evidence>
<dbReference type="Pfam" id="PF00892">
    <property type="entry name" value="EamA"/>
    <property type="match status" value="2"/>
</dbReference>
<dbReference type="PANTHER" id="PTHR32322:SF2">
    <property type="entry name" value="EAMA DOMAIN-CONTAINING PROTEIN"/>
    <property type="match status" value="1"/>
</dbReference>
<keyword evidence="4 5" id="KW-0472">Membrane</keyword>
<feature type="domain" description="EamA" evidence="6">
    <location>
        <begin position="155"/>
        <end position="286"/>
    </location>
</feature>
<feature type="transmembrane region" description="Helical" evidence="5">
    <location>
        <begin position="214"/>
        <end position="234"/>
    </location>
</feature>
<dbReference type="InterPro" id="IPR050638">
    <property type="entry name" value="AA-Vitamin_Transporters"/>
</dbReference>
<feature type="transmembrane region" description="Helical" evidence="5">
    <location>
        <begin position="152"/>
        <end position="171"/>
    </location>
</feature>
<reference evidence="7" key="1">
    <citation type="submission" date="2016-10" db="EMBL/GenBank/DDBJ databases">
        <title>Sequence of Gallionella enrichment culture.</title>
        <authorList>
            <person name="Poehlein A."/>
            <person name="Muehling M."/>
            <person name="Daniel R."/>
        </authorList>
    </citation>
    <scope>NUCLEOTIDE SEQUENCE</scope>
</reference>
<evidence type="ECO:0000256" key="2">
    <source>
        <dbReference type="ARBA" id="ARBA00022692"/>
    </source>
</evidence>
<feature type="transmembrane region" description="Helical" evidence="5">
    <location>
        <begin position="183"/>
        <end position="202"/>
    </location>
</feature>
<dbReference type="EMBL" id="MLJW01000031">
    <property type="protein sequence ID" value="OIR08512.1"/>
    <property type="molecule type" value="Genomic_DNA"/>
</dbReference>
<organism evidence="7">
    <name type="scientific">mine drainage metagenome</name>
    <dbReference type="NCBI Taxonomy" id="410659"/>
    <lineage>
        <taxon>unclassified sequences</taxon>
        <taxon>metagenomes</taxon>
        <taxon>ecological metagenomes</taxon>
    </lineage>
</organism>
<feature type="transmembrane region" description="Helical" evidence="5">
    <location>
        <begin position="246"/>
        <end position="267"/>
    </location>
</feature>
<dbReference type="PANTHER" id="PTHR32322">
    <property type="entry name" value="INNER MEMBRANE TRANSPORTER"/>
    <property type="match status" value="1"/>
</dbReference>
<keyword evidence="2 5" id="KW-0812">Transmembrane</keyword>
<accession>A0A1J5SWU9</accession>
<sequence length="296" mass="31153">MRISTVYLLVTASAFFWGANFVLAGPILADLPPLWAAAVRFVLGAALMFIIAGVRREDLLTPLKRHAGIYLLLGAVGICGFNLFFFYALRTTSANSASLIMATNPLLTALLAVAFLGERLATRHLVALPLALIGVAVVISQGDMHKLESLSFAQGDLLMLGADLSWAMYNVLVRRYMPQGSPIVHTSWVMAAGAILLVLAALDSGTHMSPLDGKAIIAMAVMVVGGTVLAYLFWGVGIARLGAARAAIFLNLVPVFAMLVGGFLGTLPTSTQLVGGLLVLSGVSISMFPSRRLAAA</sequence>
<dbReference type="AlphaFoldDB" id="A0A1J5SWU9"/>